<keyword evidence="3" id="KW-1185">Reference proteome</keyword>
<keyword evidence="1" id="KW-1133">Transmembrane helix</keyword>
<reference evidence="2 3" key="1">
    <citation type="journal article" date="2015" name="Genome Biol.">
        <title>Comparative genomics of Steinernema reveals deeply conserved gene regulatory networks.</title>
        <authorList>
            <person name="Dillman A.R."/>
            <person name="Macchietto M."/>
            <person name="Porter C.F."/>
            <person name="Rogers A."/>
            <person name="Williams B."/>
            <person name="Antoshechkin I."/>
            <person name="Lee M.M."/>
            <person name="Goodwin Z."/>
            <person name="Lu X."/>
            <person name="Lewis E.E."/>
            <person name="Goodrich-Blair H."/>
            <person name="Stock S.P."/>
            <person name="Adams B.J."/>
            <person name="Sternberg P.W."/>
            <person name="Mortazavi A."/>
        </authorList>
    </citation>
    <scope>NUCLEOTIDE SEQUENCE [LARGE SCALE GENOMIC DNA]</scope>
    <source>
        <strain evidence="2 3">ALL</strain>
    </source>
</reference>
<protein>
    <submittedName>
        <fullName evidence="2">Uncharacterized protein</fullName>
    </submittedName>
</protein>
<evidence type="ECO:0000313" key="2">
    <source>
        <dbReference type="EMBL" id="TMS35669.1"/>
    </source>
</evidence>
<feature type="transmembrane region" description="Helical" evidence="1">
    <location>
        <begin position="99"/>
        <end position="126"/>
    </location>
</feature>
<dbReference type="AlphaFoldDB" id="A0A4U8USV5"/>
<sequence length="144" mass="15769">MDSIGFHNGFDHMKRSLLQNQMSAKQQMLPESAPLLGLTLLEELAGACVACCACGRCDSRREALNDNGGVVLRKHSSAPGRCLLVEVDLRQSWTWMSSLLLIFTRSALVVSYLSGASVLACVLLAIQRFRTVLSCSRPRLVPFS</sequence>
<name>A0A4U8USV5_STECR</name>
<gene>
    <name evidence="2" type="ORF">L596_003024</name>
</gene>
<evidence type="ECO:0000313" key="3">
    <source>
        <dbReference type="Proteomes" id="UP000298663"/>
    </source>
</evidence>
<proteinExistence type="predicted"/>
<dbReference type="EMBL" id="CM016762">
    <property type="protein sequence ID" value="TMS35669.1"/>
    <property type="molecule type" value="Genomic_DNA"/>
</dbReference>
<keyword evidence="1" id="KW-0472">Membrane</keyword>
<accession>A0A4U8USV5</accession>
<dbReference type="Proteomes" id="UP000298663">
    <property type="component" value="Chromosome X"/>
</dbReference>
<dbReference type="EMBL" id="AZBU02000001">
    <property type="protein sequence ID" value="TMS35669.1"/>
    <property type="molecule type" value="Genomic_DNA"/>
</dbReference>
<organism evidence="2 3">
    <name type="scientific">Steinernema carpocapsae</name>
    <name type="common">Entomopathogenic nematode</name>
    <dbReference type="NCBI Taxonomy" id="34508"/>
    <lineage>
        <taxon>Eukaryota</taxon>
        <taxon>Metazoa</taxon>
        <taxon>Ecdysozoa</taxon>
        <taxon>Nematoda</taxon>
        <taxon>Chromadorea</taxon>
        <taxon>Rhabditida</taxon>
        <taxon>Tylenchina</taxon>
        <taxon>Panagrolaimomorpha</taxon>
        <taxon>Strongyloidoidea</taxon>
        <taxon>Steinernematidae</taxon>
        <taxon>Steinernema</taxon>
    </lineage>
</organism>
<evidence type="ECO:0000256" key="1">
    <source>
        <dbReference type="SAM" id="Phobius"/>
    </source>
</evidence>
<comment type="caution">
    <text evidence="2">The sequence shown here is derived from an EMBL/GenBank/DDBJ whole genome shotgun (WGS) entry which is preliminary data.</text>
</comment>
<reference evidence="2 3" key="2">
    <citation type="journal article" date="2019" name="G3 (Bethesda)">
        <title>Hybrid Assembly of the Genome of the Entomopathogenic Nematode Steinernema carpocapsae Identifies the X-Chromosome.</title>
        <authorList>
            <person name="Serra L."/>
            <person name="Macchietto M."/>
            <person name="Macias-Munoz A."/>
            <person name="McGill C.J."/>
            <person name="Rodriguez I.M."/>
            <person name="Rodriguez B."/>
            <person name="Murad R."/>
            <person name="Mortazavi A."/>
        </authorList>
    </citation>
    <scope>NUCLEOTIDE SEQUENCE [LARGE SCALE GENOMIC DNA]</scope>
    <source>
        <strain evidence="2 3">ALL</strain>
    </source>
</reference>
<keyword evidence="1" id="KW-0812">Transmembrane</keyword>